<protein>
    <submittedName>
        <fullName evidence="1">Uncharacterized protein</fullName>
    </submittedName>
</protein>
<reference evidence="1 2" key="1">
    <citation type="submission" date="2014-06" db="EMBL/GenBank/DDBJ databases">
        <authorList>
            <person name="Ngugi D.K."/>
            <person name="Blom J."/>
            <person name="Alam I."/>
            <person name="Rashid M."/>
            <person name="Ba Alawi W."/>
            <person name="Zhang G."/>
            <person name="Hikmawan T."/>
            <person name="Guan Y."/>
            <person name="Antunes A."/>
            <person name="Siam R."/>
            <person name="Eldorry H."/>
            <person name="Bajic V."/>
            <person name="Stingl U."/>
        </authorList>
    </citation>
    <scope>NUCLEOTIDE SEQUENCE [LARGE SCALE GENOMIC DNA]</scope>
    <source>
        <strain evidence="1">SCGC AAA799-E16</strain>
    </source>
</reference>
<organism evidence="1 2">
    <name type="scientific">Marine Group I thaumarchaeote SCGC AAA799-E16</name>
    <dbReference type="NCBI Taxonomy" id="1502292"/>
    <lineage>
        <taxon>Archaea</taxon>
        <taxon>Nitrososphaerota</taxon>
        <taxon>Marine Group I</taxon>
    </lineage>
</organism>
<dbReference type="AlphaFoldDB" id="A0A081S7C9"/>
<keyword evidence="2" id="KW-1185">Reference proteome</keyword>
<dbReference type="Gene3D" id="3.40.50.150">
    <property type="entry name" value="Vaccinia Virus protein VP39"/>
    <property type="match status" value="1"/>
</dbReference>
<name>A0A081S7C9_9ARCH</name>
<dbReference type="InterPro" id="IPR029063">
    <property type="entry name" value="SAM-dependent_MTases_sf"/>
</dbReference>
<evidence type="ECO:0000313" key="2">
    <source>
        <dbReference type="Proteomes" id="UP000028027"/>
    </source>
</evidence>
<sequence length="482" mass="53454">MNECSFQDTNQAFSFKTSYFEWNQLVENGGYDWALKKTIKVVKELIEFLPLGISTLTVNCFDASKTNISNKSLEAIIVDPPYGENVMYGEVSDFFYVWLKKMVGDIFPNEFKRELSDKDAEAVANSALYRDAGTGQAKKLADQHYQSKMEACFKEMNRVLKDEGILTVMFTHRKSEAWSGLTQALMNAGFTFKSSWAVATEPGQKFGKRDKGVLKRTVILACKKRTEEKKGLWSKVKEELHNEAESKVKEYSEAGITGPDLLVCTYGPVLGKFGDYSLIKDSSGNTKGPEDALNLVAEVVNKFTTYIPGADLETLAYINLISSFPELTIDEDEARVTVMFGGNLSISDLVDKELIDKKGGKVTILTSKQRLDSGVIDLAKPENLKSLIDVVHACLITFEKQGIKAVKKLLEDTGKDSSDSGFIATLKAISSLGFDVSGKSMMSNEIKNTNSLLEALGFESESVLKKGEKLTHYPKEAKLDDF</sequence>
<evidence type="ECO:0000313" key="1">
    <source>
        <dbReference type="EMBL" id="KER06832.1"/>
    </source>
</evidence>
<dbReference type="Proteomes" id="UP000028027">
    <property type="component" value="Unassembled WGS sequence"/>
</dbReference>
<dbReference type="EMBL" id="JNVL01000005">
    <property type="protein sequence ID" value="KER06832.1"/>
    <property type="molecule type" value="Genomic_DNA"/>
</dbReference>
<dbReference type="SUPFAM" id="SSF53335">
    <property type="entry name" value="S-adenosyl-L-methionine-dependent methyltransferases"/>
    <property type="match status" value="1"/>
</dbReference>
<proteinExistence type="predicted"/>
<accession>A0A081S7C9</accession>
<gene>
    <name evidence="1" type="ORF">AAA799E16_00559</name>
</gene>
<comment type="caution">
    <text evidence="1">The sequence shown here is derived from an EMBL/GenBank/DDBJ whole genome shotgun (WGS) entry which is preliminary data.</text>
</comment>